<comment type="subunit">
    <text evidence="5">Heterooligomer composed of large and small subunits.</text>
</comment>
<evidence type="ECO:0000256" key="1">
    <source>
        <dbReference type="ARBA" id="ARBA00022490"/>
    </source>
</evidence>
<dbReference type="InterPro" id="IPR003753">
    <property type="entry name" value="Exonuc_VII_L"/>
</dbReference>
<evidence type="ECO:0000256" key="4">
    <source>
        <dbReference type="ARBA" id="ARBA00022839"/>
    </source>
</evidence>
<dbReference type="GO" id="GO:0008855">
    <property type="term" value="F:exodeoxyribonuclease VII activity"/>
    <property type="evidence" value="ECO:0007669"/>
    <property type="project" value="UniProtKB-EC"/>
</dbReference>
<comment type="similarity">
    <text evidence="5 6">Belongs to the XseA family.</text>
</comment>
<evidence type="ECO:0000256" key="2">
    <source>
        <dbReference type="ARBA" id="ARBA00022722"/>
    </source>
</evidence>
<keyword evidence="3 5" id="KW-0378">Hydrolase</keyword>
<dbReference type="PANTHER" id="PTHR30008:SF0">
    <property type="entry name" value="EXODEOXYRIBONUCLEASE 7 LARGE SUBUNIT"/>
    <property type="match status" value="1"/>
</dbReference>
<protein>
    <recommendedName>
        <fullName evidence="5">Exodeoxyribonuclease 7 large subunit</fullName>
        <ecNumber evidence="5">3.1.11.6</ecNumber>
    </recommendedName>
    <alternativeName>
        <fullName evidence="5">Exodeoxyribonuclease VII large subunit</fullName>
        <shortName evidence="5">Exonuclease VII large subunit</shortName>
    </alternativeName>
</protein>
<sequence length="402" mass="45594">MHIKTLTVSQLNSYIKKVLDNDFILRNACIKGEISNLKLHSSGHMYFSLKDEYGKINCIMFRSYASSIKFEPENGDKVIVKGRVSVYAKDGLYQFYCEEMEQDGIGDLFLAFEKLKEKLSKEGIFDENNKKKIPKYPRKIGVVTSPTGAAIRDIINVAKRRNNSVDLLIYPTLVQGEKASLSIIEAIKYLDKREDVDTIILARGGGAIEELWAFNNEELAYTIYKCSTPIVSGVGHETDFTICDFVSDLRVPTPSAAAEIAVFNLQQINDKLVDYRDILYDEMQNGISRRYDDLKSLYNNLKLHNPTTYIANQYAKLDNLKQNITYKITSKVDIEKERLSKLNSLLGAHNPLNILNKGYSLVQDTDNTVVSSAKQIKQLSEIKIIFKDGKIKANIDKVEDIK</sequence>
<feature type="domain" description="Exonuclease VII large subunit C-terminal" evidence="7">
    <location>
        <begin position="124"/>
        <end position="343"/>
    </location>
</feature>
<dbReference type="RefSeq" id="WP_268049058.1">
    <property type="nucleotide sequence ID" value="NZ_JAPQES010000002.1"/>
</dbReference>
<keyword evidence="4 5" id="KW-0269">Exonuclease</keyword>
<dbReference type="HAMAP" id="MF_00378">
    <property type="entry name" value="Exonuc_7_L"/>
    <property type="match status" value="1"/>
</dbReference>
<name>A0ABT4CMM8_9CLOT</name>
<accession>A0ABT4CMM8</accession>
<gene>
    <name evidence="5 9" type="primary">xseA</name>
    <name evidence="9" type="ORF">OXH55_06670</name>
</gene>
<feature type="domain" description="OB-fold nucleic acid binding" evidence="8">
    <location>
        <begin position="6"/>
        <end position="101"/>
    </location>
</feature>
<comment type="catalytic activity">
    <reaction evidence="5 6">
        <text>Exonucleolytic cleavage in either 5'- to 3'- or 3'- to 5'-direction to yield nucleoside 5'-phosphates.</text>
        <dbReference type="EC" id="3.1.11.6"/>
    </reaction>
</comment>
<organism evidence="9 10">
    <name type="scientific">Clostridium ganghwense</name>
    <dbReference type="NCBI Taxonomy" id="312089"/>
    <lineage>
        <taxon>Bacteria</taxon>
        <taxon>Bacillati</taxon>
        <taxon>Bacillota</taxon>
        <taxon>Clostridia</taxon>
        <taxon>Eubacteriales</taxon>
        <taxon>Clostridiaceae</taxon>
        <taxon>Clostridium</taxon>
    </lineage>
</organism>
<dbReference type="Pfam" id="PF02601">
    <property type="entry name" value="Exonuc_VII_L"/>
    <property type="match status" value="1"/>
</dbReference>
<reference evidence="9" key="1">
    <citation type="submission" date="2022-12" db="EMBL/GenBank/DDBJ databases">
        <authorList>
            <person name="Wang J."/>
        </authorList>
    </citation>
    <scope>NUCLEOTIDE SEQUENCE</scope>
    <source>
        <strain evidence="9">HY-42-06</strain>
    </source>
</reference>
<comment type="subcellular location">
    <subcellularLocation>
        <location evidence="5 6">Cytoplasm</location>
    </subcellularLocation>
</comment>
<dbReference type="NCBIfam" id="TIGR00237">
    <property type="entry name" value="xseA"/>
    <property type="match status" value="1"/>
</dbReference>
<dbReference type="EC" id="3.1.11.6" evidence="5"/>
<evidence type="ECO:0000256" key="6">
    <source>
        <dbReference type="RuleBase" id="RU004355"/>
    </source>
</evidence>
<dbReference type="Gene3D" id="2.40.50.1010">
    <property type="match status" value="1"/>
</dbReference>
<evidence type="ECO:0000259" key="8">
    <source>
        <dbReference type="Pfam" id="PF13742"/>
    </source>
</evidence>
<dbReference type="InterPro" id="IPR020579">
    <property type="entry name" value="Exonuc_VII_lsu_C"/>
</dbReference>
<evidence type="ECO:0000313" key="9">
    <source>
        <dbReference type="EMBL" id="MCY6370313.1"/>
    </source>
</evidence>
<comment type="function">
    <text evidence="5">Bidirectionally degrades single-stranded DNA into large acid-insoluble oligonucleotides, which are then degraded further into small acid-soluble oligonucleotides.</text>
</comment>
<evidence type="ECO:0000256" key="5">
    <source>
        <dbReference type="HAMAP-Rule" id="MF_00378"/>
    </source>
</evidence>
<dbReference type="InterPro" id="IPR025824">
    <property type="entry name" value="OB-fold_nuc-bd_dom"/>
</dbReference>
<dbReference type="EMBL" id="JAPQES010000002">
    <property type="protein sequence ID" value="MCY6370313.1"/>
    <property type="molecule type" value="Genomic_DNA"/>
</dbReference>
<evidence type="ECO:0000256" key="3">
    <source>
        <dbReference type="ARBA" id="ARBA00022801"/>
    </source>
</evidence>
<dbReference type="CDD" id="cd04489">
    <property type="entry name" value="ExoVII_LU_OBF"/>
    <property type="match status" value="1"/>
</dbReference>
<dbReference type="Proteomes" id="UP001079657">
    <property type="component" value="Unassembled WGS sequence"/>
</dbReference>
<evidence type="ECO:0000313" key="10">
    <source>
        <dbReference type="Proteomes" id="UP001079657"/>
    </source>
</evidence>
<proteinExistence type="inferred from homology"/>
<keyword evidence="10" id="KW-1185">Reference proteome</keyword>
<evidence type="ECO:0000259" key="7">
    <source>
        <dbReference type="Pfam" id="PF02601"/>
    </source>
</evidence>
<dbReference type="Pfam" id="PF13742">
    <property type="entry name" value="tRNA_anti_2"/>
    <property type="match status" value="1"/>
</dbReference>
<comment type="caution">
    <text evidence="9">The sequence shown here is derived from an EMBL/GenBank/DDBJ whole genome shotgun (WGS) entry which is preliminary data.</text>
</comment>
<keyword evidence="1 5" id="KW-0963">Cytoplasm</keyword>
<keyword evidence="2 5" id="KW-0540">Nuclease</keyword>
<dbReference type="PANTHER" id="PTHR30008">
    <property type="entry name" value="EXODEOXYRIBONUCLEASE 7 LARGE SUBUNIT"/>
    <property type="match status" value="1"/>
</dbReference>